<evidence type="ECO:0000313" key="6">
    <source>
        <dbReference type="Proteomes" id="UP001430647"/>
    </source>
</evidence>
<proteinExistence type="predicted"/>
<accession>A0AAU8I6T2</accession>
<dbReference type="EMBL" id="CP131914">
    <property type="protein sequence ID" value="XCI80865.1"/>
    <property type="molecule type" value="Genomic_DNA"/>
</dbReference>
<protein>
    <submittedName>
        <fullName evidence="5">Flp pilus assembly protein CpaB</fullName>
    </submittedName>
</protein>
<evidence type="ECO:0000256" key="2">
    <source>
        <dbReference type="SAM" id="Phobius"/>
    </source>
</evidence>
<dbReference type="Pfam" id="PF08666">
    <property type="entry name" value="SAF"/>
    <property type="match status" value="1"/>
</dbReference>
<evidence type="ECO:0000313" key="4">
    <source>
        <dbReference type="EMBL" id="MCI2261107.1"/>
    </source>
</evidence>
<feature type="domain" description="SAF" evidence="3">
    <location>
        <begin position="46"/>
        <end position="110"/>
    </location>
</feature>
<reference evidence="5" key="3">
    <citation type="submission" date="2023-08" db="EMBL/GenBank/DDBJ databases">
        <title>Complete genome sequence of Xanthomonas indica.</title>
        <authorList>
            <person name="Patil P.B."/>
            <person name="Rana R."/>
        </authorList>
    </citation>
    <scope>NUCLEOTIDE SEQUENCE</scope>
    <source>
        <strain evidence="5">PPL560</strain>
    </source>
</reference>
<keyword evidence="2" id="KW-0812">Transmembrane</keyword>
<dbReference type="Pfam" id="PF16976">
    <property type="entry name" value="RcpC"/>
    <property type="match status" value="1"/>
</dbReference>
<dbReference type="KEGG" id="xin:Q7W82_01485"/>
<dbReference type="Proteomes" id="UP001430647">
    <property type="component" value="Unassembled WGS sequence"/>
</dbReference>
<feature type="region of interest" description="Disordered" evidence="1">
    <location>
        <begin position="256"/>
        <end position="282"/>
    </location>
</feature>
<dbReference type="InterPro" id="IPR017592">
    <property type="entry name" value="Pilus_assmbl_Flp-typ_CpaB"/>
</dbReference>
<dbReference type="RefSeq" id="WP_242159184.1">
    <property type="nucleotide sequence ID" value="NZ_CP131914.1"/>
</dbReference>
<dbReference type="SMART" id="SM00858">
    <property type="entry name" value="SAF"/>
    <property type="match status" value="1"/>
</dbReference>
<reference evidence="4 6" key="1">
    <citation type="journal article" date="2022" name="Curr. Microbiol.">
        <title>Xanthomonas indica sp. nov., a Novel Member of Non-Pathogenic Xanthomonas Community from Healthy Rice Seeds.</title>
        <authorList>
            <person name="Rana R."/>
            <person name="Madhavan V.N."/>
            <person name="Saroha T."/>
            <person name="Bansal K."/>
            <person name="Kaur A."/>
            <person name="Sonti R.V."/>
            <person name="Patel H.K."/>
            <person name="Patil P.B."/>
        </authorList>
    </citation>
    <scope>NUCLEOTIDE SEQUENCE [LARGE SCALE GENOMIC DNA]</scope>
    <source>
        <strain evidence="4 6">PPL560</strain>
    </source>
</reference>
<gene>
    <name evidence="5" type="primary">cpaB</name>
    <name evidence="4" type="ORF">L3V74_06100</name>
    <name evidence="5" type="ORF">Q7W82_01485</name>
</gene>
<keyword evidence="2" id="KW-0472">Membrane</keyword>
<evidence type="ECO:0000256" key="1">
    <source>
        <dbReference type="SAM" id="MobiDB-lite"/>
    </source>
</evidence>
<evidence type="ECO:0000259" key="3">
    <source>
        <dbReference type="SMART" id="SM00858"/>
    </source>
</evidence>
<keyword evidence="2" id="KW-1133">Transmembrane helix</keyword>
<name>A0AAU8I6T2_9XANT</name>
<dbReference type="CDD" id="cd11614">
    <property type="entry name" value="SAF_CpaB_FlgA_like"/>
    <property type="match status" value="1"/>
</dbReference>
<evidence type="ECO:0000313" key="5">
    <source>
        <dbReference type="EMBL" id="XCI80865.1"/>
    </source>
</evidence>
<keyword evidence="6" id="KW-1185">Reference proteome</keyword>
<organism evidence="5">
    <name type="scientific">Xanthomonas indica</name>
    <dbReference type="NCBI Taxonomy" id="2912242"/>
    <lineage>
        <taxon>Bacteria</taxon>
        <taxon>Pseudomonadati</taxon>
        <taxon>Pseudomonadota</taxon>
        <taxon>Gammaproteobacteria</taxon>
        <taxon>Lysobacterales</taxon>
        <taxon>Lysobacteraceae</taxon>
        <taxon>Xanthomonas</taxon>
    </lineage>
</organism>
<dbReference type="NCBIfam" id="TIGR03177">
    <property type="entry name" value="pilus_cpaB"/>
    <property type="match status" value="1"/>
</dbReference>
<reference evidence="4" key="2">
    <citation type="submission" date="2022-01" db="EMBL/GenBank/DDBJ databases">
        <authorList>
            <person name="Rana R."/>
            <person name="Patil P.B."/>
        </authorList>
    </citation>
    <scope>NUCLEOTIDE SEQUENCE</scope>
    <source>
        <strain evidence="4">PPL560</strain>
    </source>
</reference>
<dbReference type="InterPro" id="IPR013974">
    <property type="entry name" value="SAF"/>
</dbReference>
<dbReference type="EMBL" id="JAKJPQ010000004">
    <property type="protein sequence ID" value="MCI2261107.1"/>
    <property type="molecule type" value="Genomic_DNA"/>
</dbReference>
<feature type="transmembrane region" description="Helical" evidence="2">
    <location>
        <begin position="12"/>
        <end position="31"/>
    </location>
</feature>
<dbReference type="InterPro" id="IPR031571">
    <property type="entry name" value="RcpC_dom"/>
</dbReference>
<sequence>MQKPKLSKNVLFILIAVVMAGLAAFIAVSYIRTTVAERTQDNRPMVDVAVPVNDLPQGAILQGSDLALRTVPAEFAPADAVTPDNHTQFEGRMLRAPARGGAPLSASALVPLYDQFSRLIPKGKVAYTMSVDENNSISGMIAPGDLIDIFFVKDAATSSGGAGSAGGQGAGAQVFPLLQKIKVLAAGSRIGEASTPKEGEESNTSTGFSSVTLELDQYQAKQLAVASKVGAVRVLLREVQDTSPGAATGMSESQLLRSLGSGDPANTGSGSSRVEFIIGGKG</sequence>
<dbReference type="AlphaFoldDB" id="A0AAU8I6T2"/>